<evidence type="ECO:0000256" key="2">
    <source>
        <dbReference type="SAM" id="Phobius"/>
    </source>
</evidence>
<keyword evidence="2" id="KW-0472">Membrane</keyword>
<dbReference type="Proteomes" id="UP000037923">
    <property type="component" value="Unassembled WGS sequence"/>
</dbReference>
<protein>
    <recommendedName>
        <fullName evidence="5">Amastin-like surface protein-like protein</fullName>
    </recommendedName>
</protein>
<dbReference type="AlphaFoldDB" id="A0A0N0DSL1"/>
<dbReference type="Gene3D" id="1.20.140.150">
    <property type="match status" value="1"/>
</dbReference>
<dbReference type="OrthoDB" id="274173at2759"/>
<reference evidence="3 4" key="1">
    <citation type="submission" date="2015-07" db="EMBL/GenBank/DDBJ databases">
        <title>High-quality genome of monoxenous trypanosomatid Leptomonas pyrrhocoris.</title>
        <authorList>
            <person name="Flegontov P."/>
            <person name="Butenko A."/>
            <person name="Firsov S."/>
            <person name="Vlcek C."/>
            <person name="Logacheva M.D."/>
            <person name="Field M."/>
            <person name="Filatov D."/>
            <person name="Flegontova O."/>
            <person name="Gerasimov E."/>
            <person name="Jackson A.P."/>
            <person name="Kelly S."/>
            <person name="Opperdoes F."/>
            <person name="O'Reilly A."/>
            <person name="Votypka J."/>
            <person name="Yurchenko V."/>
            <person name="Lukes J."/>
        </authorList>
    </citation>
    <scope>NUCLEOTIDE SEQUENCE [LARGE SCALE GENOMIC DNA]</scope>
    <source>
        <strain evidence="3">H10</strain>
    </source>
</reference>
<dbReference type="RefSeq" id="XP_015654676.1">
    <property type="nucleotide sequence ID" value="XM_015806805.1"/>
</dbReference>
<dbReference type="PANTHER" id="PTHR33297">
    <property type="entry name" value="AMASTIN-LIKE SURFACE PROTEIN-LIKE PROTEIN-RELATED"/>
    <property type="match status" value="1"/>
</dbReference>
<comment type="caution">
    <text evidence="3">The sequence shown here is derived from an EMBL/GenBank/DDBJ whole genome shotgun (WGS) entry which is preliminary data.</text>
</comment>
<dbReference type="RefSeq" id="XP_015654677.1">
    <property type="nucleotide sequence ID" value="XM_015806806.1"/>
</dbReference>
<dbReference type="VEuPathDB" id="TriTrypDB:LpyrH10_21_1170"/>
<dbReference type="PANTHER" id="PTHR33297:SF4">
    <property type="entry name" value="AMASTIN"/>
    <property type="match status" value="1"/>
</dbReference>
<dbReference type="RefSeq" id="XP_015654675.1">
    <property type="nucleotide sequence ID" value="XM_015806804.1"/>
</dbReference>
<evidence type="ECO:0000256" key="1">
    <source>
        <dbReference type="SAM" id="MobiDB-lite"/>
    </source>
</evidence>
<evidence type="ECO:0008006" key="5">
    <source>
        <dbReference type="Google" id="ProtNLM"/>
    </source>
</evidence>
<dbReference type="Pfam" id="PF07344">
    <property type="entry name" value="Amastin"/>
    <property type="match status" value="1"/>
</dbReference>
<feature type="transmembrane region" description="Helical" evidence="2">
    <location>
        <begin position="187"/>
        <end position="212"/>
    </location>
</feature>
<name>A0A0N0DSL1_LEPPY</name>
<dbReference type="InterPro" id="IPR009944">
    <property type="entry name" value="Amastin"/>
</dbReference>
<keyword evidence="2" id="KW-1133">Transmembrane helix</keyword>
<evidence type="ECO:0000313" key="4">
    <source>
        <dbReference type="Proteomes" id="UP000037923"/>
    </source>
</evidence>
<dbReference type="EMBL" id="LGTL01000021">
    <property type="protein sequence ID" value="KPA76237.1"/>
    <property type="molecule type" value="Genomic_DNA"/>
</dbReference>
<keyword evidence="2" id="KW-0812">Transmembrane</keyword>
<feature type="transmembrane region" description="Helical" evidence="2">
    <location>
        <begin position="112"/>
        <end position="135"/>
    </location>
</feature>
<feature type="compositionally biased region" description="Basic and acidic residues" evidence="1">
    <location>
        <begin position="18"/>
        <end position="32"/>
    </location>
</feature>
<dbReference type="RefSeq" id="XP_015654674.1">
    <property type="nucleotide sequence ID" value="XM_015806803.1"/>
</dbReference>
<dbReference type="OMA" id="CISKMIP"/>
<gene>
    <name evidence="3" type="ORF">ABB37_07981</name>
</gene>
<evidence type="ECO:0000313" key="3">
    <source>
        <dbReference type="EMBL" id="KPA76238.1"/>
    </source>
</evidence>
<dbReference type="EMBL" id="LGTL01000021">
    <property type="protein sequence ID" value="KPA76238.1"/>
    <property type="molecule type" value="Genomic_DNA"/>
</dbReference>
<keyword evidence="4" id="KW-1185">Reference proteome</keyword>
<sequence length="213" mass="23460">MANSEHSKPSPNPEDEEAQQKKEEEKEEKRAEKNSGGASVIIAIICLILEAIIFLFCVVGTPIDVYKSKVNTSPRLCYSMWGYKRCGAHKANPDKLPNKGFPTSNIRSTMNAAAAFAIISIFLALVSMIMSVLLVCKCLSRIIPGVFSVIAFITTLIVWACQAGVYYKKYSVSSFGVETKIKIKDGFNYAGSFGLFVAAWCLQTIEMILVFFA</sequence>
<feature type="transmembrane region" description="Helical" evidence="2">
    <location>
        <begin position="38"/>
        <end position="63"/>
    </location>
</feature>
<accession>A0A0N0DSL1</accession>
<dbReference type="EMBL" id="LGTL01000021">
    <property type="protein sequence ID" value="KPA76235.1"/>
    <property type="molecule type" value="Genomic_DNA"/>
</dbReference>
<feature type="region of interest" description="Disordered" evidence="1">
    <location>
        <begin position="1"/>
        <end position="32"/>
    </location>
</feature>
<dbReference type="EMBL" id="LGTL01000021">
    <property type="protein sequence ID" value="KPA76236.1"/>
    <property type="molecule type" value="Genomic_DNA"/>
</dbReference>
<feature type="transmembrane region" description="Helical" evidence="2">
    <location>
        <begin position="142"/>
        <end position="167"/>
    </location>
</feature>
<organism evidence="3 4">
    <name type="scientific">Leptomonas pyrrhocoris</name>
    <name type="common">Firebug parasite</name>
    <dbReference type="NCBI Taxonomy" id="157538"/>
    <lineage>
        <taxon>Eukaryota</taxon>
        <taxon>Discoba</taxon>
        <taxon>Euglenozoa</taxon>
        <taxon>Kinetoplastea</taxon>
        <taxon>Metakinetoplastina</taxon>
        <taxon>Trypanosomatida</taxon>
        <taxon>Trypanosomatidae</taxon>
        <taxon>Leishmaniinae</taxon>
        <taxon>Leptomonas</taxon>
    </lineage>
</organism>
<proteinExistence type="predicted"/>
<dbReference type="GeneID" id="26908266"/>